<feature type="domain" description="N-terminal Ras-GEF" evidence="8">
    <location>
        <begin position="697"/>
        <end position="817"/>
    </location>
</feature>
<feature type="compositionally biased region" description="Low complexity" evidence="5">
    <location>
        <begin position="617"/>
        <end position="633"/>
    </location>
</feature>
<dbReference type="CDD" id="cd00155">
    <property type="entry name" value="RasGEF"/>
    <property type="match status" value="1"/>
</dbReference>
<evidence type="ECO:0000256" key="2">
    <source>
        <dbReference type="ARBA" id="ARBA00022658"/>
    </source>
</evidence>
<dbReference type="STRING" id="759272.G0S1X4"/>
<dbReference type="Pfam" id="PF00618">
    <property type="entry name" value="RasGEF_N"/>
    <property type="match status" value="1"/>
</dbReference>
<feature type="compositionally biased region" description="Low complexity" evidence="5">
    <location>
        <begin position="518"/>
        <end position="528"/>
    </location>
</feature>
<dbReference type="InterPro" id="IPR001895">
    <property type="entry name" value="RASGEF_cat_dom"/>
</dbReference>
<evidence type="ECO:0000256" key="1">
    <source>
        <dbReference type="ARBA" id="ARBA00022443"/>
    </source>
</evidence>
<dbReference type="GO" id="GO:0005085">
    <property type="term" value="F:guanyl-nucleotide exchange factor activity"/>
    <property type="evidence" value="ECO:0007669"/>
    <property type="project" value="UniProtKB-KW"/>
</dbReference>
<evidence type="ECO:0000256" key="3">
    <source>
        <dbReference type="PROSITE-ProRule" id="PRU00168"/>
    </source>
</evidence>
<proteinExistence type="predicted"/>
<dbReference type="KEGG" id="cthr:CTHT_0015170"/>
<dbReference type="CDD" id="cd06224">
    <property type="entry name" value="REM"/>
    <property type="match status" value="1"/>
</dbReference>
<dbReference type="SMART" id="SM00229">
    <property type="entry name" value="RasGEFN"/>
    <property type="match status" value="1"/>
</dbReference>
<dbReference type="eggNOG" id="KOG3417">
    <property type="taxonomic scope" value="Eukaryota"/>
</dbReference>
<dbReference type="AlphaFoldDB" id="G0S1X4"/>
<dbReference type="Pfam" id="PF00617">
    <property type="entry name" value="RasGEF"/>
    <property type="match status" value="1"/>
</dbReference>
<evidence type="ECO:0000256" key="4">
    <source>
        <dbReference type="PROSITE-ProRule" id="PRU00192"/>
    </source>
</evidence>
<evidence type="ECO:0000259" key="8">
    <source>
        <dbReference type="PROSITE" id="PS50212"/>
    </source>
</evidence>
<dbReference type="InterPro" id="IPR001452">
    <property type="entry name" value="SH3_domain"/>
</dbReference>
<dbReference type="InterPro" id="IPR008937">
    <property type="entry name" value="Ras-like_GEF"/>
</dbReference>
<dbReference type="SMART" id="SM00147">
    <property type="entry name" value="RasGEF"/>
    <property type="match status" value="1"/>
</dbReference>
<feature type="region of interest" description="Disordered" evidence="5">
    <location>
        <begin position="484"/>
        <end position="679"/>
    </location>
</feature>
<dbReference type="PROSITE" id="PS50009">
    <property type="entry name" value="RASGEF_CAT"/>
    <property type="match status" value="1"/>
</dbReference>
<accession>G0S1X4</accession>
<evidence type="ECO:0000256" key="5">
    <source>
        <dbReference type="SAM" id="MobiDB-lite"/>
    </source>
</evidence>
<dbReference type="SMART" id="SM00326">
    <property type="entry name" value="SH3"/>
    <property type="match status" value="1"/>
</dbReference>
<feature type="compositionally biased region" description="Polar residues" evidence="5">
    <location>
        <begin position="555"/>
        <end position="579"/>
    </location>
</feature>
<dbReference type="SUPFAM" id="SSF48366">
    <property type="entry name" value="Ras GEF"/>
    <property type="match status" value="1"/>
</dbReference>
<dbReference type="InterPro" id="IPR023578">
    <property type="entry name" value="Ras_GEF_dom_sf"/>
</dbReference>
<keyword evidence="2 3" id="KW-0344">Guanine-nucleotide releasing factor</keyword>
<organism evidence="10">
    <name type="scientific">Chaetomium thermophilum (strain DSM 1495 / CBS 144.50 / IMI 039719)</name>
    <name type="common">Thermochaetoides thermophila</name>
    <dbReference type="NCBI Taxonomy" id="759272"/>
    <lineage>
        <taxon>Eukaryota</taxon>
        <taxon>Fungi</taxon>
        <taxon>Dikarya</taxon>
        <taxon>Ascomycota</taxon>
        <taxon>Pezizomycotina</taxon>
        <taxon>Sordariomycetes</taxon>
        <taxon>Sordariomycetidae</taxon>
        <taxon>Sordariales</taxon>
        <taxon>Chaetomiaceae</taxon>
        <taxon>Thermochaetoides</taxon>
    </lineage>
</organism>
<dbReference type="SUPFAM" id="SSF50044">
    <property type="entry name" value="SH3-domain"/>
    <property type="match status" value="1"/>
</dbReference>
<feature type="domain" description="Ras-GEF" evidence="7">
    <location>
        <begin position="877"/>
        <end position="1120"/>
    </location>
</feature>
<dbReference type="InterPro" id="IPR036964">
    <property type="entry name" value="RASGEF_cat_dom_sf"/>
</dbReference>
<dbReference type="PANTHER" id="PTHR23113:SF354">
    <property type="entry name" value="BUD SITE SELECTION PROTEIN 5"/>
    <property type="match status" value="1"/>
</dbReference>
<evidence type="ECO:0000259" key="7">
    <source>
        <dbReference type="PROSITE" id="PS50009"/>
    </source>
</evidence>
<gene>
    <name evidence="9" type="ORF">CTHT_0015170</name>
</gene>
<feature type="compositionally biased region" description="Polar residues" evidence="5">
    <location>
        <begin position="638"/>
        <end position="652"/>
    </location>
</feature>
<reference evidence="9 10" key="1">
    <citation type="journal article" date="2011" name="Cell">
        <title>Insight into structure and assembly of the nuclear pore complex by utilizing the genome of a eukaryotic thermophile.</title>
        <authorList>
            <person name="Amlacher S."/>
            <person name="Sarges P."/>
            <person name="Flemming D."/>
            <person name="van Noort V."/>
            <person name="Kunze R."/>
            <person name="Devos D.P."/>
            <person name="Arumugam M."/>
            <person name="Bork P."/>
            <person name="Hurt E."/>
        </authorList>
    </citation>
    <scope>NUCLEOTIDE SEQUENCE [LARGE SCALE GENOMIC DNA]</scope>
    <source>
        <strain evidence="10">DSM 1495 / CBS 144.50 / IMI 039719</strain>
    </source>
</reference>
<dbReference type="EMBL" id="GL988039">
    <property type="protein sequence ID" value="EGS23034.1"/>
    <property type="molecule type" value="Genomic_DNA"/>
</dbReference>
<dbReference type="OrthoDB" id="546434at2759"/>
<dbReference type="InterPro" id="IPR036028">
    <property type="entry name" value="SH3-like_dom_sf"/>
</dbReference>
<evidence type="ECO:0000259" key="6">
    <source>
        <dbReference type="PROSITE" id="PS50002"/>
    </source>
</evidence>
<dbReference type="PANTHER" id="PTHR23113">
    <property type="entry name" value="GUANINE NUCLEOTIDE EXCHANGE FACTOR"/>
    <property type="match status" value="1"/>
</dbReference>
<dbReference type="Gene3D" id="2.30.30.40">
    <property type="entry name" value="SH3 Domains"/>
    <property type="match status" value="1"/>
</dbReference>
<feature type="compositionally biased region" description="Polar residues" evidence="5">
    <location>
        <begin position="659"/>
        <end position="672"/>
    </location>
</feature>
<protein>
    <submittedName>
        <fullName evidence="9">Putative nucleotide exchange protein</fullName>
    </submittedName>
</protein>
<dbReference type="InterPro" id="IPR000651">
    <property type="entry name" value="Ras-like_Gua-exchang_fac_N"/>
</dbReference>
<dbReference type="GO" id="GO:0005886">
    <property type="term" value="C:plasma membrane"/>
    <property type="evidence" value="ECO:0007669"/>
    <property type="project" value="TreeGrafter"/>
</dbReference>
<dbReference type="HOGENOM" id="CLU_002116_1_0_1"/>
<dbReference type="PROSITE" id="PS50212">
    <property type="entry name" value="RASGEF_NTER"/>
    <property type="match status" value="1"/>
</dbReference>
<dbReference type="RefSeq" id="XP_006692026.1">
    <property type="nucleotide sequence ID" value="XM_006691963.1"/>
</dbReference>
<dbReference type="GO" id="GO:0007265">
    <property type="term" value="P:Ras protein signal transduction"/>
    <property type="evidence" value="ECO:0007669"/>
    <property type="project" value="TreeGrafter"/>
</dbReference>
<dbReference type="Proteomes" id="UP000008066">
    <property type="component" value="Unassembled WGS sequence"/>
</dbReference>
<keyword evidence="1 4" id="KW-0728">SH3 domain</keyword>
<feature type="domain" description="SH3" evidence="6">
    <location>
        <begin position="67"/>
        <end position="133"/>
    </location>
</feature>
<dbReference type="PROSITE" id="PS50002">
    <property type="entry name" value="SH3"/>
    <property type="match status" value="1"/>
</dbReference>
<feature type="region of interest" description="Disordered" evidence="5">
    <location>
        <begin position="1124"/>
        <end position="1154"/>
    </location>
</feature>
<sequence length="1154" mass="126192">MPDKREMRASLQVAPLTINKARSTTSGCSSETAVDVSNIQTESQVTPPATPSAFRDDATMDVNAPAVFHNFLRAFYPFQPESIVTDSTVTLPLDEGDVVLVHSIHTNGWADGTLLVNGARGWLPTNYCEAYDPEEMSRLLKALLDFWDLMRSASINDSELFGNQEFIKGIIAGVRYLLERTQCLTRDSPVVQRHEQLRRSRKSLLSELSSLVKTAKRLQDAQGIVTTVEINSLVDEMILRAFKVVIKGVRFLDILEDDRMSRLPAVNVLSTLPEEGGNLWTAPAGLAVVSVTSSHTFNAESRVRESSGYVGRPARSPSRDVAHKLVSERLNTCHDIFLSHLGSFIGRLQLQSQSRPSLAIAIRQSATSGGDLLVVVDVVRGHSSTSIDALEQARTAMYDRIQDLVHTARDILAHPGSDVDDDVIVPDDNGRLLGAATGCVKATGECVAKTRWVIERIGDFEFEFENGSLGISFDGLDDLSFVTDSKTKDKPQTTADVGSVPEPSAARSPTTESPKAASCSDTSRSRSTSIDKPLPELPQEADSPVSETPDVASSLPATTPSVDANVTCSPISNISTVSSLRPDLPHLPKISTSLPPESYDAATPSATQDSEFRSFRSESMTASSSGSGSTYLSRDSESSIVSQTSTRATTPDNAPLPKSQPSLSDLSVTDSTAHTEDEEVESKLLEKTYAHELVFNKEGQVTGGSLPALVERLTAHESTPDAIFVSTFYLTFRLFCTPVSFTEALIDRFDYVGEAPHIAQPVRLRTYNAFKCWLESHWREDADRDALPLIKQFAESKLSPVLPSAGKRLLELVQKVSVADGTLVPRLVSSMGKTTAAISPCIPADAPLPPPVLSRSQANALSNWKAGGNPPSILDFDPLEIARQLTLKQMSLFCSITPDELLGSKWTKMGGVGAPNVKAMSSFTTGLSNFVAESILQFEEVKKRAQVIKQWIKIAHQCHALRNYDALMAITCALTDTSIKRLKFTWDNVSLKRKEQLKSLQATVDINQNYKALRAQLHGQVPPCLPFLGMFLTDLTFVDVGNPATKTTNTGLTVINFDKHMRTAKCIGELQRFQIPYRLTELPDLQDWLTWQVERGREQDKPGSNAQASHYRKSLLLEPREAMQLRTPVDPTPNSATGSGMFGWMRGNSHPAHV</sequence>
<dbReference type="Gene3D" id="1.10.840.10">
    <property type="entry name" value="Ras guanine-nucleotide exchange factors catalytic domain"/>
    <property type="match status" value="1"/>
</dbReference>
<evidence type="ECO:0000313" key="10">
    <source>
        <dbReference type="Proteomes" id="UP000008066"/>
    </source>
</evidence>
<dbReference type="Gene3D" id="1.20.870.10">
    <property type="entry name" value="Son of sevenless (SoS) protein Chain: S domain 1"/>
    <property type="match status" value="1"/>
</dbReference>
<dbReference type="GeneID" id="18255555"/>
<evidence type="ECO:0000313" key="9">
    <source>
        <dbReference type="EMBL" id="EGS23034.1"/>
    </source>
</evidence>
<name>G0S1X4_CHATD</name>
<dbReference type="OMA" id="EEVWERD"/>
<keyword evidence="10" id="KW-1185">Reference proteome</keyword>